<dbReference type="EMBL" id="BARU01011748">
    <property type="protein sequence ID" value="GAH32909.1"/>
    <property type="molecule type" value="Genomic_DNA"/>
</dbReference>
<comment type="caution">
    <text evidence="1">The sequence shown here is derived from an EMBL/GenBank/DDBJ whole genome shotgun (WGS) entry which is preliminary data.</text>
</comment>
<feature type="non-terminal residue" evidence="1">
    <location>
        <position position="1"/>
    </location>
</feature>
<organism evidence="1">
    <name type="scientific">marine sediment metagenome</name>
    <dbReference type="NCBI Taxonomy" id="412755"/>
    <lineage>
        <taxon>unclassified sequences</taxon>
        <taxon>metagenomes</taxon>
        <taxon>ecological metagenomes</taxon>
    </lineage>
</organism>
<dbReference type="Gene3D" id="3.60.15.10">
    <property type="entry name" value="Ribonuclease Z/Hydroxyacylglutathione hydrolase-like"/>
    <property type="match status" value="1"/>
</dbReference>
<dbReference type="SUPFAM" id="SSF56281">
    <property type="entry name" value="Metallo-hydrolase/oxidoreductase"/>
    <property type="match status" value="1"/>
</dbReference>
<dbReference type="AlphaFoldDB" id="X1FU86"/>
<reference evidence="1" key="1">
    <citation type="journal article" date="2014" name="Front. Microbiol.">
        <title>High frequency of phylogenetically diverse reductive dehalogenase-homologous genes in deep subseafloor sedimentary metagenomes.</title>
        <authorList>
            <person name="Kawai M."/>
            <person name="Futagami T."/>
            <person name="Toyoda A."/>
            <person name="Takaki Y."/>
            <person name="Nishi S."/>
            <person name="Hori S."/>
            <person name="Arai W."/>
            <person name="Tsubouchi T."/>
            <person name="Morono Y."/>
            <person name="Uchiyama I."/>
            <person name="Ito T."/>
            <person name="Fujiyama A."/>
            <person name="Inagaki F."/>
            <person name="Takami H."/>
        </authorList>
    </citation>
    <scope>NUCLEOTIDE SEQUENCE</scope>
    <source>
        <strain evidence="1">Expedition CK06-06</strain>
    </source>
</reference>
<sequence>ADKQIIFYPVENGASALLKLDEETHILFDLNQFDEETREEKNCWDVHGSLIEELPNVDGRRRLSVLCVTHADKDHCRGLDKVFYLPEQNKDQKEMIHIDELWVTAEIFSEDVEDEGEMLQKEAKRRLDIAANPNSARQAQEMGNRLVVFGRRDDLTDLNKLPREQRPTAGEIVSTVAGEHINLYLVIKADFWI</sequence>
<protein>
    <recommendedName>
        <fullName evidence="2">Metallo-beta-lactamase domain-containing protein</fullName>
    </recommendedName>
</protein>
<evidence type="ECO:0000313" key="1">
    <source>
        <dbReference type="EMBL" id="GAH32909.1"/>
    </source>
</evidence>
<evidence type="ECO:0008006" key="2">
    <source>
        <dbReference type="Google" id="ProtNLM"/>
    </source>
</evidence>
<dbReference type="InterPro" id="IPR036866">
    <property type="entry name" value="RibonucZ/Hydroxyglut_hydro"/>
</dbReference>
<name>X1FU86_9ZZZZ</name>
<gene>
    <name evidence="1" type="ORF">S03H2_21948</name>
</gene>
<proteinExistence type="predicted"/>
<accession>X1FU86</accession>